<dbReference type="Gene3D" id="3.30.1330.60">
    <property type="entry name" value="OmpA-like domain"/>
    <property type="match status" value="1"/>
</dbReference>
<evidence type="ECO:0000259" key="3">
    <source>
        <dbReference type="PROSITE" id="PS51123"/>
    </source>
</evidence>
<protein>
    <submittedName>
        <fullName evidence="4">OmpA-like domain-containing protein</fullName>
    </submittedName>
</protein>
<dbReference type="InterPro" id="IPR036737">
    <property type="entry name" value="OmpA-like_sf"/>
</dbReference>
<keyword evidence="2" id="KW-0732">Signal</keyword>
<keyword evidence="1" id="KW-0472">Membrane</keyword>
<evidence type="ECO:0000256" key="1">
    <source>
        <dbReference type="PROSITE-ProRule" id="PRU00473"/>
    </source>
</evidence>
<dbReference type="PANTHER" id="PTHR30329">
    <property type="entry name" value="STATOR ELEMENT OF FLAGELLAR MOTOR COMPLEX"/>
    <property type="match status" value="1"/>
</dbReference>
<dbReference type="PROSITE" id="PS51123">
    <property type="entry name" value="OMPA_2"/>
    <property type="match status" value="1"/>
</dbReference>
<evidence type="ECO:0000256" key="2">
    <source>
        <dbReference type="SAM" id="SignalP"/>
    </source>
</evidence>
<dbReference type="InterPro" id="IPR006665">
    <property type="entry name" value="OmpA-like"/>
</dbReference>
<evidence type="ECO:0000313" key="4">
    <source>
        <dbReference type="EMBL" id="CAL2101470.1"/>
    </source>
</evidence>
<dbReference type="RefSeq" id="WP_348715360.1">
    <property type="nucleotide sequence ID" value="NZ_CAXJIO010000010.1"/>
</dbReference>
<proteinExistence type="predicted"/>
<evidence type="ECO:0000313" key="5">
    <source>
        <dbReference type="Proteomes" id="UP001497527"/>
    </source>
</evidence>
<keyword evidence="5" id="KW-1185">Reference proteome</keyword>
<feature type="chain" id="PRO_5047316288" evidence="2">
    <location>
        <begin position="19"/>
        <end position="311"/>
    </location>
</feature>
<dbReference type="Proteomes" id="UP001497527">
    <property type="component" value="Unassembled WGS sequence"/>
</dbReference>
<name>A0ABM9P7C6_9FLAO</name>
<dbReference type="CDD" id="cd07185">
    <property type="entry name" value="OmpA_C-like"/>
    <property type="match status" value="1"/>
</dbReference>
<dbReference type="InterPro" id="IPR050330">
    <property type="entry name" value="Bact_OuterMem_StrucFunc"/>
</dbReference>
<organism evidence="4 5">
    <name type="scientific">Tenacibaculum polynesiense</name>
    <dbReference type="NCBI Taxonomy" id="3137857"/>
    <lineage>
        <taxon>Bacteria</taxon>
        <taxon>Pseudomonadati</taxon>
        <taxon>Bacteroidota</taxon>
        <taxon>Flavobacteriia</taxon>
        <taxon>Flavobacteriales</taxon>
        <taxon>Flavobacteriaceae</taxon>
        <taxon>Tenacibaculum</taxon>
    </lineage>
</organism>
<feature type="signal peptide" evidence="2">
    <location>
        <begin position="1"/>
        <end position="18"/>
    </location>
</feature>
<dbReference type="EMBL" id="CAXJIO010000010">
    <property type="protein sequence ID" value="CAL2101470.1"/>
    <property type="molecule type" value="Genomic_DNA"/>
</dbReference>
<dbReference type="PANTHER" id="PTHR30329:SF21">
    <property type="entry name" value="LIPOPROTEIN YIAD-RELATED"/>
    <property type="match status" value="1"/>
</dbReference>
<gene>
    <name evidence="4" type="ORF">T190423A01A_10033</name>
</gene>
<sequence>MRNFLKAFLVFTVFAIVAQFVYQSNTQIPNDELKTPDKISKTKVVQKIKQPLDTAHSKKKDSTPKKEKVTKPVFTKQLAQLNFAHKFVTSSNNIRVLFPKQFYYFKDSIFNFLNNNQEKEILITADYLDGEILEDGQNFGMARASYLKDKLVKYGVNPKKIILKSQLGNYTYDLEGFYADGIRIAHQNISPEKLQAIQKEVTNKVLYAHFGNENFKPDRTLYAYLLEAKSYLKKHPNKKLTITGHTDNVGEEQTNEWISLQRAKNVAKYFVQQGIDSLKITTLSKGELAPLADNNTPLGRAKNRRIEIVIN</sequence>
<feature type="domain" description="OmpA-like" evidence="3">
    <location>
        <begin position="197"/>
        <end position="311"/>
    </location>
</feature>
<accession>A0ABM9P7C6</accession>
<comment type="caution">
    <text evidence="4">The sequence shown here is derived from an EMBL/GenBank/DDBJ whole genome shotgun (WGS) entry which is preliminary data.</text>
</comment>
<dbReference type="Pfam" id="PF00691">
    <property type="entry name" value="OmpA"/>
    <property type="match status" value="1"/>
</dbReference>
<reference evidence="4 5" key="1">
    <citation type="submission" date="2024-05" db="EMBL/GenBank/DDBJ databases">
        <authorList>
            <person name="Duchaud E."/>
        </authorList>
    </citation>
    <scope>NUCLEOTIDE SEQUENCE [LARGE SCALE GENOMIC DNA]</scope>
    <source>
        <strain evidence="4">Ena-SAMPLE-TAB-13-05-2024-13:56:06:370-140308</strain>
    </source>
</reference>
<dbReference type="SUPFAM" id="SSF103088">
    <property type="entry name" value="OmpA-like"/>
    <property type="match status" value="1"/>
</dbReference>